<evidence type="ECO:0000313" key="4">
    <source>
        <dbReference type="Proteomes" id="UP000486602"/>
    </source>
</evidence>
<comment type="caution">
    <text evidence="3">The sequence shown here is derived from an EMBL/GenBank/DDBJ whole genome shotgun (WGS) entry which is preliminary data.</text>
</comment>
<name>A0A7K3WT02_9FLAO</name>
<feature type="chain" id="PRO_5029722289" description="DUF3347 domain-containing protein" evidence="2">
    <location>
        <begin position="19"/>
        <end position="150"/>
    </location>
</feature>
<dbReference type="RefSeq" id="WP_163285574.1">
    <property type="nucleotide sequence ID" value="NZ_JAAGVY010000021.1"/>
</dbReference>
<dbReference type="AlphaFoldDB" id="A0A7K3WT02"/>
<keyword evidence="4" id="KW-1185">Reference proteome</keyword>
<evidence type="ECO:0000313" key="3">
    <source>
        <dbReference type="EMBL" id="NEN24181.1"/>
    </source>
</evidence>
<gene>
    <name evidence="3" type="ORF">G3O08_11775</name>
</gene>
<sequence>MKNIFLAFLLFAGTTVMAQSGSMKAAPDVSATKSESVTKTMGKEEIQKSLALTDAEADKVWAIQQKYCGPDVKASAKQDAASRKETASMDKQHEAYYAALLEVIPAKKAEKLMEECKMTCEMGKAKADATSGKGCCAGSAEKKSCSDKKK</sequence>
<organism evidence="3 4">
    <name type="scientific">Cryomorpha ignava</name>
    <dbReference type="NCBI Taxonomy" id="101383"/>
    <lineage>
        <taxon>Bacteria</taxon>
        <taxon>Pseudomonadati</taxon>
        <taxon>Bacteroidota</taxon>
        <taxon>Flavobacteriia</taxon>
        <taxon>Flavobacteriales</taxon>
        <taxon>Cryomorphaceae</taxon>
        <taxon>Cryomorpha</taxon>
    </lineage>
</organism>
<dbReference type="EMBL" id="JAAGVY010000021">
    <property type="protein sequence ID" value="NEN24181.1"/>
    <property type="molecule type" value="Genomic_DNA"/>
</dbReference>
<feature type="compositionally biased region" description="Basic and acidic residues" evidence="1">
    <location>
        <begin position="140"/>
        <end position="150"/>
    </location>
</feature>
<reference evidence="3 4" key="1">
    <citation type="submission" date="2020-02" db="EMBL/GenBank/DDBJ databases">
        <title>Out from the shadows clarifying the taxonomy of the family Cryomorphaceae and related taxa by utilizing the GTDB taxonomic framework.</title>
        <authorList>
            <person name="Bowman J.P."/>
        </authorList>
    </citation>
    <scope>NUCLEOTIDE SEQUENCE [LARGE SCALE GENOMIC DNA]</scope>
    <source>
        <strain evidence="3 4">QSSC 1-22</strain>
    </source>
</reference>
<proteinExistence type="predicted"/>
<evidence type="ECO:0000256" key="2">
    <source>
        <dbReference type="SAM" id="SignalP"/>
    </source>
</evidence>
<dbReference type="Proteomes" id="UP000486602">
    <property type="component" value="Unassembled WGS sequence"/>
</dbReference>
<feature type="signal peptide" evidence="2">
    <location>
        <begin position="1"/>
        <end position="18"/>
    </location>
</feature>
<protein>
    <recommendedName>
        <fullName evidence="5">DUF3347 domain-containing protein</fullName>
    </recommendedName>
</protein>
<accession>A0A7K3WT02</accession>
<evidence type="ECO:0000256" key="1">
    <source>
        <dbReference type="SAM" id="MobiDB-lite"/>
    </source>
</evidence>
<keyword evidence="2" id="KW-0732">Signal</keyword>
<feature type="region of interest" description="Disordered" evidence="1">
    <location>
        <begin position="128"/>
        <end position="150"/>
    </location>
</feature>
<evidence type="ECO:0008006" key="5">
    <source>
        <dbReference type="Google" id="ProtNLM"/>
    </source>
</evidence>